<dbReference type="PIRSF" id="PIRSF015417">
    <property type="entry name" value="T31B5_30_vWA"/>
    <property type="match status" value="1"/>
</dbReference>
<evidence type="ECO:0000259" key="2">
    <source>
        <dbReference type="Pfam" id="PF25043"/>
    </source>
</evidence>
<dbReference type="Pfam" id="PF25043">
    <property type="entry name" value="DUF7788"/>
    <property type="match status" value="1"/>
</dbReference>
<protein>
    <submittedName>
        <fullName evidence="4">Uncharacterized protein LOC111307397</fullName>
    </submittedName>
</protein>
<feature type="domain" description="DUF2828" evidence="1">
    <location>
        <begin position="76"/>
        <end position="442"/>
    </location>
</feature>
<feature type="domain" description="DUF7788" evidence="2">
    <location>
        <begin position="444"/>
        <end position="687"/>
    </location>
</feature>
<name>A0A6P6A8A5_DURZI</name>
<evidence type="ECO:0000259" key="1">
    <source>
        <dbReference type="Pfam" id="PF11443"/>
    </source>
</evidence>
<dbReference type="KEGG" id="dzi:111307397"/>
<dbReference type="InterPro" id="IPR056690">
    <property type="entry name" value="DUF7788"/>
</dbReference>
<evidence type="ECO:0000313" key="3">
    <source>
        <dbReference type="Proteomes" id="UP000515121"/>
    </source>
</evidence>
<dbReference type="RefSeq" id="XP_022761143.1">
    <property type="nucleotide sequence ID" value="XM_022905408.1"/>
</dbReference>
<dbReference type="OrthoDB" id="1149618at2759"/>
<keyword evidence="3" id="KW-1185">Reference proteome</keyword>
<evidence type="ECO:0000313" key="4">
    <source>
        <dbReference type="RefSeq" id="XP_022761143.1"/>
    </source>
</evidence>
<dbReference type="InterPro" id="IPR058580">
    <property type="entry name" value="DUF2828"/>
</dbReference>
<sequence length="688" mass="78812">MLSTVNPRKEKQKETLEALTNMASNTSVLLGPPALHSDIDPMVGSVQLGVANLQLDAVKPIMPQLGFPKNEFFMDSNTGNPCLDLFFFALPSTPTHALVNWLAKAWSYDPLTTLKLVCNLRGVRGTGKSDKESFYKSALWLHKNHPKTLACNVRVFAEIGCYKDLMEILYRLLEGEKVREIAKQEWQTRKEKKGKWLNRKMCKSKRKPQLPRDVTVSQKTKIASSNKENARSIRKQRELNKAKKAYERYCSDPMYKFLHDCVADMFAEDLKKDIKFLNSGEVRKISLASKWCPSIDSPYDKATLICESIARRMFPRESDPDYQGIEEAHYAFRVRDRLRKQFLVPLHKALELPELYMSSKQWDALPYNRVPSIAMKNYKNHFLWHDNQRFSGYIEDARKEDETIGGGALLPHEIIASLKDAGEVAELQWRRMVEDLKKKGELNNCIAVCDVSDSMHGTPMEVCVALGLLISELSEEPWKGKSRPVTLKFGSKPELHLIQGDSLLSKTQFLRKKDRGANVDFEKVFDKILQVAIDGEVEGGSDDKERIFVFSGMEFDEASRQNYDHPIRNMSNDSNGQCSGYYNGSLYWDSSLEEDYMLEDVEDDWYAMCEREIKQKKLGEKQQKFTAKSWKSMYGGIKKKFQEKVFNMPEIVFWNLNNSPDMPVPSNQGGVALVCGLSKNLVELFLDN</sequence>
<reference evidence="4" key="1">
    <citation type="submission" date="2025-08" db="UniProtKB">
        <authorList>
            <consortium name="RefSeq"/>
        </authorList>
    </citation>
    <scope>IDENTIFICATION</scope>
    <source>
        <tissue evidence="4">Fruit stalk</tissue>
    </source>
</reference>
<dbReference type="AlphaFoldDB" id="A0A6P6A8A5"/>
<gene>
    <name evidence="4" type="primary">LOC111307397</name>
</gene>
<dbReference type="Proteomes" id="UP000515121">
    <property type="component" value="Unplaced"/>
</dbReference>
<dbReference type="Pfam" id="PF11443">
    <property type="entry name" value="DUF2828"/>
    <property type="match status" value="1"/>
</dbReference>
<dbReference type="GeneID" id="111307397"/>
<proteinExistence type="predicted"/>
<dbReference type="PANTHER" id="PTHR31373">
    <property type="entry name" value="OS06G0652100 PROTEIN"/>
    <property type="match status" value="1"/>
</dbReference>
<dbReference type="InterPro" id="IPR011205">
    <property type="entry name" value="UCP015417_vWA"/>
</dbReference>
<dbReference type="PANTHER" id="PTHR31373:SF27">
    <property type="entry name" value="TROVE DOMAIN-CONTAINING PROTEIN"/>
    <property type="match status" value="1"/>
</dbReference>
<organism evidence="3 4">
    <name type="scientific">Durio zibethinus</name>
    <name type="common">Durian</name>
    <dbReference type="NCBI Taxonomy" id="66656"/>
    <lineage>
        <taxon>Eukaryota</taxon>
        <taxon>Viridiplantae</taxon>
        <taxon>Streptophyta</taxon>
        <taxon>Embryophyta</taxon>
        <taxon>Tracheophyta</taxon>
        <taxon>Spermatophyta</taxon>
        <taxon>Magnoliopsida</taxon>
        <taxon>eudicotyledons</taxon>
        <taxon>Gunneridae</taxon>
        <taxon>Pentapetalae</taxon>
        <taxon>rosids</taxon>
        <taxon>malvids</taxon>
        <taxon>Malvales</taxon>
        <taxon>Malvaceae</taxon>
        <taxon>Helicteroideae</taxon>
        <taxon>Durio</taxon>
    </lineage>
</organism>
<accession>A0A6P6A8A5</accession>